<reference evidence="1 2" key="1">
    <citation type="journal article" date="2015" name="Nat. Commun.">
        <title>Lucilia cuprina genome unlocks parasitic fly biology to underpin future interventions.</title>
        <authorList>
            <person name="Anstead C.A."/>
            <person name="Korhonen P.K."/>
            <person name="Young N.D."/>
            <person name="Hall R.S."/>
            <person name="Jex A.R."/>
            <person name="Murali S.C."/>
            <person name="Hughes D.S."/>
            <person name="Lee S.F."/>
            <person name="Perry T."/>
            <person name="Stroehlein A.J."/>
            <person name="Ansell B.R."/>
            <person name="Breugelmans B."/>
            <person name="Hofmann A."/>
            <person name="Qu J."/>
            <person name="Dugan S."/>
            <person name="Lee S.L."/>
            <person name="Chao H."/>
            <person name="Dinh H."/>
            <person name="Han Y."/>
            <person name="Doddapaneni H.V."/>
            <person name="Worley K.C."/>
            <person name="Muzny D.M."/>
            <person name="Ioannidis P."/>
            <person name="Waterhouse R.M."/>
            <person name="Zdobnov E.M."/>
            <person name="James P.J."/>
            <person name="Bagnall N.H."/>
            <person name="Kotze A.C."/>
            <person name="Gibbs R.A."/>
            <person name="Richards S."/>
            <person name="Batterham P."/>
            <person name="Gasser R.B."/>
        </authorList>
    </citation>
    <scope>NUCLEOTIDE SEQUENCE [LARGE SCALE GENOMIC DNA]</scope>
    <source>
        <strain evidence="1 2">LS</strain>
        <tissue evidence="1">Full body</tissue>
    </source>
</reference>
<keyword evidence="2" id="KW-1185">Reference proteome</keyword>
<dbReference type="Proteomes" id="UP000037069">
    <property type="component" value="Unassembled WGS sequence"/>
</dbReference>
<comment type="caution">
    <text evidence="1">The sequence shown here is derived from an EMBL/GenBank/DDBJ whole genome shotgun (WGS) entry which is preliminary data.</text>
</comment>
<dbReference type="EMBL" id="JRES01001347">
    <property type="protein sequence ID" value="KNC23499.1"/>
    <property type="molecule type" value="Genomic_DNA"/>
</dbReference>
<protein>
    <submittedName>
        <fullName evidence="1">Uncharacterized protein</fullName>
    </submittedName>
</protein>
<gene>
    <name evidence="1" type="ORF">FF38_09190</name>
</gene>
<accession>A0A0L0BW91</accession>
<name>A0A0L0BW91_LUCCU</name>
<sequence length="210" mass="22774">MFAAAAAHTNATTTAGLRWPLPRVICRPGNGSLLMSAVLTTSTALEDDASLCFLFGNDDNNDVINVDDDGDDDEDVDDNDDDDDNVASLITFFGICGGFAAANDASERKFIVANIRDGAHVTSSSSTTTTSEHTEQDIRFFVCILHLRNIRAFMAFPQLVILMGNLFNNQPGSQPARQADRKAHVPYGHSPRFSTVWPFGCGVGWLVVYP</sequence>
<evidence type="ECO:0000313" key="2">
    <source>
        <dbReference type="Proteomes" id="UP000037069"/>
    </source>
</evidence>
<evidence type="ECO:0000313" key="1">
    <source>
        <dbReference type="EMBL" id="KNC23499.1"/>
    </source>
</evidence>
<proteinExistence type="predicted"/>
<dbReference type="AlphaFoldDB" id="A0A0L0BW91"/>
<organism evidence="1 2">
    <name type="scientific">Lucilia cuprina</name>
    <name type="common">Green bottle fly</name>
    <name type="synonym">Australian sheep blowfly</name>
    <dbReference type="NCBI Taxonomy" id="7375"/>
    <lineage>
        <taxon>Eukaryota</taxon>
        <taxon>Metazoa</taxon>
        <taxon>Ecdysozoa</taxon>
        <taxon>Arthropoda</taxon>
        <taxon>Hexapoda</taxon>
        <taxon>Insecta</taxon>
        <taxon>Pterygota</taxon>
        <taxon>Neoptera</taxon>
        <taxon>Endopterygota</taxon>
        <taxon>Diptera</taxon>
        <taxon>Brachycera</taxon>
        <taxon>Muscomorpha</taxon>
        <taxon>Oestroidea</taxon>
        <taxon>Calliphoridae</taxon>
        <taxon>Luciliinae</taxon>
        <taxon>Lucilia</taxon>
    </lineage>
</organism>